<sequence length="1080" mass="117612">MVLTFSPHRDAGGTLHLPSPTGIHHVGASSAIRQLRRSLSRSPSKSSDFRLLPSRISPQTNSIPFISSPLSPSRRANQGSLLLLPTSLHTSPVAILYPPNARINRPIVRRAGSLQIARSRTSPKSPSKRPLTISSDQGNTPPRPPSFTPPGEENWASSCAKPTDDSAGSESTSDFCMTGMMGNSFAPKPITGRIEKRRSGNLGLLFPAVSPLKRSDGVVNLDHAGLESPSTKRRSLHASFGSDFSIFDNNEGERAGAVPLEDAAQSGSVKSPSTSPFATVPKRSSSLRKSTLQQRQNDRSFLSRPRLDTDCFESPPKSPAVFMRPRLSLDGDLSLPSGFETAIPSHSPFSSSHAVFALNQTGAQHAPPAAHPLSRAITQSSTSSLADDSPTLEHTLKDDRPKGVFGFSKSLPPGAIRPGAARPLKREDSTSSSDSFATPENYRLVKPLPAAFMSTGLISKKNRNAEDTRNLFGLSKNMPDTPCKRPTTIFPTAQKALPLGPIRKPKLVRQSNNVVPSTPFSRQDAHPTPSPFTRGTGLFSSVFNKPAISRRSSFVSTDGDEQSLSQSPSARHESQASAESDLPPTPTKQPFYSTNGQVIFGSRMLPVTFHERLSDPKGSSPLNDPSEHTTPQTPKESIFPPDPSGLSISAPNESPLNKENFNSSVFTLPATPTGPRDYFMPAGKRASFPLGSYSAPDVDLTLTSRFAKVELIGTGEFSQVYRVSSPQSALSYNSFFSLQTTSPSTFPEHVWAIKKAKQPYSGVKDRQRRIREVEILKALANSDHVISFVDSWEDKGYLYIQTEFCEEGSLDVFLAQEGLKARLDDFRIWKILLELSWGLKHIHNSGFIHLDLKPANVLITFEGVLKIADFGMATKWPAEDGIEGEGDREYIGPEVLMGRYDKPADIFALGLIMFEIAGNVELPDNGLSWQKLRNGDMSDVPSLTWSSVSSVVRDASGNPMSEALEFEELNPSYVEGDLGESNFLNGCKAGERKALSVARSGELIDPPCFMVDAVHEHALDKIVRWMISPEPENRPTAGQVLQCYGVQWAEHRRRAGATIFEGNWGPADEVLVEDAEMIDV</sequence>
<dbReference type="FunFam" id="1.10.510.10:FF:000536">
    <property type="entry name" value="Cyclin-dependent kinase WEE1"/>
    <property type="match status" value="1"/>
</dbReference>
<gene>
    <name evidence="8" type="ORF">Egran_02219</name>
</gene>
<feature type="region of interest" description="Disordered" evidence="6">
    <location>
        <begin position="378"/>
        <end position="438"/>
    </location>
</feature>
<proteinExistence type="inferred from homology"/>
<evidence type="ECO:0000256" key="2">
    <source>
        <dbReference type="ARBA" id="ARBA00022741"/>
    </source>
</evidence>
<evidence type="ECO:0000256" key="3">
    <source>
        <dbReference type="ARBA" id="ARBA00022777"/>
    </source>
</evidence>
<reference evidence="8 9" key="1">
    <citation type="journal article" date="2015" name="Environ. Microbiol.">
        <title>Metagenome sequence of Elaphomyces granulatus from sporocarp tissue reveals Ascomycota ectomycorrhizal fingerprints of genome expansion and a Proteobacteria-rich microbiome.</title>
        <authorList>
            <person name="Quandt C.A."/>
            <person name="Kohler A."/>
            <person name="Hesse C.N."/>
            <person name="Sharpton T.J."/>
            <person name="Martin F."/>
            <person name="Spatafora J.W."/>
        </authorList>
    </citation>
    <scope>NUCLEOTIDE SEQUENCE [LARGE SCALE GENOMIC DNA]</scope>
    <source>
        <strain evidence="8 9">OSC145934</strain>
    </source>
</reference>
<feature type="compositionally biased region" description="Polar residues" evidence="6">
    <location>
        <begin position="620"/>
        <end position="635"/>
    </location>
</feature>
<dbReference type="EMBL" id="NPHW01003178">
    <property type="protein sequence ID" value="OXV10019.1"/>
    <property type="molecule type" value="Genomic_DNA"/>
</dbReference>
<dbReference type="Gene3D" id="1.10.510.10">
    <property type="entry name" value="Transferase(Phosphotransferase) domain 1"/>
    <property type="match status" value="1"/>
</dbReference>
<feature type="compositionally biased region" description="Polar residues" evidence="6">
    <location>
        <begin position="166"/>
        <end position="175"/>
    </location>
</feature>
<feature type="compositionally biased region" description="Low complexity" evidence="6">
    <location>
        <begin position="412"/>
        <end position="422"/>
    </location>
</feature>
<dbReference type="InterPro" id="IPR000719">
    <property type="entry name" value="Prot_kinase_dom"/>
</dbReference>
<feature type="region of interest" description="Disordered" evidence="6">
    <location>
        <begin position="261"/>
        <end position="318"/>
    </location>
</feature>
<evidence type="ECO:0000256" key="6">
    <source>
        <dbReference type="SAM" id="MobiDB-lite"/>
    </source>
</evidence>
<keyword evidence="4" id="KW-0067">ATP-binding</keyword>
<feature type="compositionally biased region" description="Polar residues" evidence="6">
    <location>
        <begin position="509"/>
        <end position="521"/>
    </location>
</feature>
<feature type="compositionally biased region" description="Polar residues" evidence="6">
    <location>
        <begin position="646"/>
        <end position="660"/>
    </location>
</feature>
<dbReference type="OrthoDB" id="5337378at2759"/>
<dbReference type="Pfam" id="PF00069">
    <property type="entry name" value="Pkinase"/>
    <property type="match status" value="1"/>
</dbReference>
<feature type="region of interest" description="Disordered" evidence="6">
    <location>
        <begin position="507"/>
        <end position="539"/>
    </location>
</feature>
<dbReference type="GO" id="GO:0005737">
    <property type="term" value="C:cytoplasm"/>
    <property type="evidence" value="ECO:0007669"/>
    <property type="project" value="TreeGrafter"/>
</dbReference>
<feature type="region of interest" description="Disordered" evidence="6">
    <location>
        <begin position="552"/>
        <end position="594"/>
    </location>
</feature>
<protein>
    <recommendedName>
        <fullName evidence="7">Protein kinase domain-containing protein</fullName>
    </recommendedName>
</protein>
<dbReference type="GO" id="GO:0004713">
    <property type="term" value="F:protein tyrosine kinase activity"/>
    <property type="evidence" value="ECO:0007669"/>
    <property type="project" value="TreeGrafter"/>
</dbReference>
<organism evidence="8 9">
    <name type="scientific">Elaphomyces granulatus</name>
    <dbReference type="NCBI Taxonomy" id="519963"/>
    <lineage>
        <taxon>Eukaryota</taxon>
        <taxon>Fungi</taxon>
        <taxon>Dikarya</taxon>
        <taxon>Ascomycota</taxon>
        <taxon>Pezizomycotina</taxon>
        <taxon>Eurotiomycetes</taxon>
        <taxon>Eurotiomycetidae</taxon>
        <taxon>Eurotiales</taxon>
        <taxon>Elaphomycetaceae</taxon>
        <taxon>Elaphomyces</taxon>
    </lineage>
</organism>
<dbReference type="Proteomes" id="UP000243515">
    <property type="component" value="Unassembled WGS sequence"/>
</dbReference>
<dbReference type="SMART" id="SM00220">
    <property type="entry name" value="S_TKc"/>
    <property type="match status" value="1"/>
</dbReference>
<dbReference type="PANTHER" id="PTHR11042:SF196">
    <property type="entry name" value="MITOSIS INHIBITOR PROTEIN KINASE SWE1"/>
    <property type="match status" value="1"/>
</dbReference>
<dbReference type="Gene3D" id="3.30.200.20">
    <property type="entry name" value="Phosphorylase Kinase, domain 1"/>
    <property type="match status" value="1"/>
</dbReference>
<accession>A0A232M0U5</accession>
<dbReference type="SUPFAM" id="SSF56112">
    <property type="entry name" value="Protein kinase-like (PK-like)"/>
    <property type="match status" value="1"/>
</dbReference>
<dbReference type="GO" id="GO:0110031">
    <property type="term" value="P:negative regulation of G2/MI transition of meiotic cell cycle"/>
    <property type="evidence" value="ECO:0007669"/>
    <property type="project" value="TreeGrafter"/>
</dbReference>
<evidence type="ECO:0000313" key="8">
    <source>
        <dbReference type="EMBL" id="OXV10019.1"/>
    </source>
</evidence>
<dbReference type="GO" id="GO:0005634">
    <property type="term" value="C:nucleus"/>
    <property type="evidence" value="ECO:0007669"/>
    <property type="project" value="TreeGrafter"/>
</dbReference>
<feature type="region of interest" description="Disordered" evidence="6">
    <location>
        <begin position="1"/>
        <end position="22"/>
    </location>
</feature>
<comment type="caution">
    <text evidence="8">The sequence shown here is derived from an EMBL/GenBank/DDBJ whole genome shotgun (WGS) entry which is preliminary data.</text>
</comment>
<feature type="region of interest" description="Disordered" evidence="6">
    <location>
        <begin position="112"/>
        <end position="175"/>
    </location>
</feature>
<evidence type="ECO:0000313" key="9">
    <source>
        <dbReference type="Proteomes" id="UP000243515"/>
    </source>
</evidence>
<dbReference type="InterPro" id="IPR011009">
    <property type="entry name" value="Kinase-like_dom_sf"/>
</dbReference>
<dbReference type="PANTHER" id="PTHR11042">
    <property type="entry name" value="EUKARYOTIC TRANSLATION INITIATION FACTOR 2-ALPHA KINASE EIF2-ALPHA KINASE -RELATED"/>
    <property type="match status" value="1"/>
</dbReference>
<dbReference type="PROSITE" id="PS00108">
    <property type="entry name" value="PROTEIN_KINASE_ST"/>
    <property type="match status" value="1"/>
</dbReference>
<dbReference type="FunFam" id="3.30.200.20:FF:000611">
    <property type="entry name" value="Protein kinase, putative"/>
    <property type="match status" value="1"/>
</dbReference>
<keyword evidence="1" id="KW-0808">Transferase</keyword>
<feature type="domain" description="Protein kinase" evidence="7">
    <location>
        <begin position="706"/>
        <end position="1049"/>
    </location>
</feature>
<dbReference type="InterPro" id="IPR050339">
    <property type="entry name" value="CC_SR_Kinase"/>
</dbReference>
<feature type="compositionally biased region" description="Polar residues" evidence="6">
    <location>
        <begin position="552"/>
        <end position="569"/>
    </location>
</feature>
<dbReference type="InterPro" id="IPR008271">
    <property type="entry name" value="Ser/Thr_kinase_AS"/>
</dbReference>
<dbReference type="AlphaFoldDB" id="A0A232M0U5"/>
<feature type="compositionally biased region" description="Low complexity" evidence="6">
    <location>
        <begin position="118"/>
        <end position="130"/>
    </location>
</feature>
<keyword evidence="2" id="KW-0547">Nucleotide-binding</keyword>
<keyword evidence="9" id="KW-1185">Reference proteome</keyword>
<feature type="region of interest" description="Disordered" evidence="6">
    <location>
        <begin position="611"/>
        <end position="660"/>
    </location>
</feature>
<dbReference type="PROSITE" id="PS50011">
    <property type="entry name" value="PROTEIN_KINASE_DOM"/>
    <property type="match status" value="1"/>
</dbReference>
<keyword evidence="3" id="KW-0418">Kinase</keyword>
<dbReference type="GO" id="GO:0005524">
    <property type="term" value="F:ATP binding"/>
    <property type="evidence" value="ECO:0007669"/>
    <property type="project" value="UniProtKB-KW"/>
</dbReference>
<evidence type="ECO:0000256" key="1">
    <source>
        <dbReference type="ARBA" id="ARBA00022679"/>
    </source>
</evidence>
<evidence type="ECO:0000259" key="7">
    <source>
        <dbReference type="PROSITE" id="PS50011"/>
    </source>
</evidence>
<name>A0A232M0U5_9EURO</name>
<comment type="similarity">
    <text evidence="5">Belongs to the protein kinase superfamily. Ser/Thr protein kinase family. GCN2 subfamily.</text>
</comment>
<dbReference type="CDD" id="cd14052">
    <property type="entry name" value="PTKc_Wee1_fungi"/>
    <property type="match status" value="1"/>
</dbReference>
<feature type="compositionally biased region" description="Polar residues" evidence="6">
    <location>
        <begin position="265"/>
        <end position="295"/>
    </location>
</feature>
<evidence type="ECO:0000256" key="4">
    <source>
        <dbReference type="ARBA" id="ARBA00022840"/>
    </source>
</evidence>
<evidence type="ECO:0000256" key="5">
    <source>
        <dbReference type="ARBA" id="ARBA00037982"/>
    </source>
</evidence>